<keyword evidence="3" id="KW-1185">Reference proteome</keyword>
<evidence type="ECO:0000313" key="2">
    <source>
        <dbReference type="EMBL" id="MBV6343722.1"/>
    </source>
</evidence>
<dbReference type="EMBL" id="JABXWD010000767">
    <property type="protein sequence ID" value="MBV6343722.1"/>
    <property type="molecule type" value="Genomic_DNA"/>
</dbReference>
<evidence type="ECO:0000313" key="3">
    <source>
        <dbReference type="Proteomes" id="UP001196980"/>
    </source>
</evidence>
<dbReference type="InterPro" id="IPR003148">
    <property type="entry name" value="RCK_N"/>
</dbReference>
<dbReference type="Pfam" id="PF02254">
    <property type="entry name" value="TrkA_N"/>
    <property type="match status" value="1"/>
</dbReference>
<dbReference type="PANTHER" id="PTHR43833">
    <property type="entry name" value="POTASSIUM CHANNEL PROTEIN 2-RELATED-RELATED"/>
    <property type="match status" value="1"/>
</dbReference>
<feature type="domain" description="RCK N-terminal" evidence="1">
    <location>
        <begin position="9"/>
        <end position="127"/>
    </location>
</feature>
<gene>
    <name evidence="2" type="ORF">HWQ67_19310</name>
</gene>
<accession>A0ABS6S4D7</accession>
<dbReference type="RefSeq" id="WP_218254337.1">
    <property type="nucleotide sequence ID" value="NZ_JABXWD010000767.1"/>
</dbReference>
<name>A0ABS6S4D7_9BACT</name>
<dbReference type="InterPro" id="IPR050721">
    <property type="entry name" value="Trk_Ktr_HKT_K-transport"/>
</dbReference>
<keyword evidence="2" id="KW-0406">Ion transport</keyword>
<proteinExistence type="predicted"/>
<evidence type="ECO:0000259" key="1">
    <source>
        <dbReference type="PROSITE" id="PS51201"/>
    </source>
</evidence>
<comment type="caution">
    <text evidence="2">The sequence shown here is derived from an EMBL/GenBank/DDBJ whole genome shotgun (WGS) entry which is preliminary data.</text>
</comment>
<reference evidence="2 3" key="1">
    <citation type="journal article" date="2020" name="J Geophys Res Biogeosci">
        <title>Magnetotaxis as an Adaptation to Enable Bacterial Shuttling of Microbial Sulfur and Sulfur Cycling Across Aquatic Oxic#Anoxic Interfaces.</title>
        <authorList>
            <person name="Li J."/>
            <person name="Liu P."/>
            <person name="Wang J."/>
            <person name="Roberts A.P."/>
            <person name="Pan Y."/>
        </authorList>
    </citation>
    <scope>NUCLEOTIDE SEQUENCE [LARGE SCALE GENOMIC DNA]</scope>
    <source>
        <strain evidence="2 3">MYR-1_YQ</strain>
    </source>
</reference>
<sequence>MENKIKALSSHYIVCGVEGDGFYILNELYTTSRPCVVIEIDKKRIERVLEMFHTQVVIEGDATDNNVLLGAGIERAKGLFAAAGEDNVNLVVSLSAKQLNPEIKVVARCKELKNLSKMKKAGADVVVSPHFIGGMRMASEMFRPTVVSFLDMMLRDKDKNLRIEDVVVPGDVTPRTVASLHLKRYPTCMLLAIKTTQERWIYNPPEHQMISPGDTLVIMTTPGERIELRKMFHLTEPS</sequence>
<dbReference type="Proteomes" id="UP001196980">
    <property type="component" value="Unassembled WGS sequence"/>
</dbReference>
<organism evidence="2 3">
    <name type="scientific">Candidatus Magnetobacterium casense</name>
    <dbReference type="NCBI Taxonomy" id="1455061"/>
    <lineage>
        <taxon>Bacteria</taxon>
        <taxon>Pseudomonadati</taxon>
        <taxon>Nitrospirota</taxon>
        <taxon>Thermodesulfovibrionia</taxon>
        <taxon>Thermodesulfovibrionales</taxon>
        <taxon>Candidatus Magnetobacteriaceae</taxon>
        <taxon>Candidatus Magnetobacterium</taxon>
    </lineage>
</organism>
<dbReference type="PROSITE" id="PS51201">
    <property type="entry name" value="RCK_N"/>
    <property type="match status" value="1"/>
</dbReference>
<keyword evidence="2" id="KW-0407">Ion channel</keyword>
<feature type="non-terminal residue" evidence="2">
    <location>
        <position position="1"/>
    </location>
</feature>
<protein>
    <submittedName>
        <fullName evidence="2">Potassium channel protein</fullName>
    </submittedName>
</protein>
<dbReference type="PANTHER" id="PTHR43833:SF9">
    <property type="entry name" value="POTASSIUM CHANNEL PROTEIN YUGO-RELATED"/>
    <property type="match status" value="1"/>
</dbReference>
<keyword evidence="2" id="KW-0813">Transport</keyword>
<dbReference type="GO" id="GO:0034220">
    <property type="term" value="P:monoatomic ion transmembrane transport"/>
    <property type="evidence" value="ECO:0007669"/>
    <property type="project" value="UniProtKB-KW"/>
</dbReference>